<dbReference type="EMBL" id="JABXXO010000006">
    <property type="protein sequence ID" value="KAF7775884.1"/>
    <property type="molecule type" value="Genomic_DNA"/>
</dbReference>
<comment type="similarity">
    <text evidence="1">Belongs to the peptidase C14B family.</text>
</comment>
<feature type="compositionally biased region" description="Basic and acidic residues" evidence="2">
    <location>
        <begin position="686"/>
        <end position="701"/>
    </location>
</feature>
<feature type="domain" description="Peptidase C14 caspase" evidence="3">
    <location>
        <begin position="22"/>
        <end position="292"/>
    </location>
</feature>
<dbReference type="PANTHER" id="PTHR48104:SF30">
    <property type="entry name" value="METACASPASE-1"/>
    <property type="match status" value="1"/>
</dbReference>
<feature type="region of interest" description="Disordered" evidence="2">
    <location>
        <begin position="670"/>
        <end position="705"/>
    </location>
</feature>
<proteinExistence type="inferred from homology"/>
<accession>A0A8H7F391</accession>
<dbReference type="GO" id="GO:0005737">
    <property type="term" value="C:cytoplasm"/>
    <property type="evidence" value="ECO:0007669"/>
    <property type="project" value="TreeGrafter"/>
</dbReference>
<name>A0A8H7F391_AGABI</name>
<dbReference type="InterPro" id="IPR050452">
    <property type="entry name" value="Metacaspase"/>
</dbReference>
<comment type="caution">
    <text evidence="4">The sequence shown here is derived from an EMBL/GenBank/DDBJ whole genome shotgun (WGS) entry which is preliminary data.</text>
</comment>
<dbReference type="InterPro" id="IPR011600">
    <property type="entry name" value="Pept_C14_caspase"/>
</dbReference>
<gene>
    <name evidence="4" type="ORF">Agabi119p4_4277</name>
</gene>
<dbReference type="Gene3D" id="3.40.50.1460">
    <property type="match status" value="1"/>
</dbReference>
<sequence length="729" mass="81661">MDELRSSSFDSSSNYFRLPHLYALIVGINTYASPDWSDLTCAVQDADDFEHYLVTRLHVPQSNIINLRNEAATRSAILGAFKTLKDLTFLPLKSRHSIDAEDMGIIIFFAGHGTRGKKPEEWKDWVTFDDYYEALCPADMGLKQTDKSDMCEIPAIPDRTIAALVNQLSEIRGNNITLIFDCCHSAGTNRGGTEADREGYIPRYVSNPPRLPFDYDDGIIGSPSRGRGAAYQGVFGKNQSSHVLLAACGREERAYEHPAKNNGVFTYALLRVLNEVNVETMTYTSLMHRLKMPVWQNAHCDGVEVNRRLFNHRIKGGDPSLIPGLKVDGYLKMDAGIVQGVTVGSVVEIHGSNLYSIQQQPNLPFTTLVVTTVDDNSSTLKLPESLINVLPPRCRLYCRIIQRPSDSLSISSNDMTWLESIYTKKFCTAHSVSIVPNTNAADLELTLKDDTVFIDHHFPLAAKYIGTRSPFKIQSNNTHILHNLIQHVIHFRYHLFRANPNSIKDNDDDDDDGLGGGGIKVTIDMRELCHQKQWKYGKSVIEPIGANVFEKDPGVVIVDEDKMYGLIIENLTSLPLYPHLFYFDPSELSITSWYSPPLGTGPSSGHTTTNTTTTTPKTDIILHPKSKFSIGYSEDGLDPWHFYIRPGETKDVGFFKLFLTTTPSNLNNIVQESAYTPPPPSNTRSDSIKREQEQEQRRQTLDESELKDEVWDTIVMTVVQFEAGGAVES</sequence>
<evidence type="ECO:0000259" key="3">
    <source>
        <dbReference type="Pfam" id="PF00656"/>
    </source>
</evidence>
<reference evidence="4 5" key="1">
    <citation type="journal article" name="Sci. Rep.">
        <title>Telomere-to-telomere assembled and centromere annotated genomes of the two main subspecies of the button mushroom Agaricus bisporus reveal especially polymorphic chromosome ends.</title>
        <authorList>
            <person name="Sonnenberg A.S.M."/>
            <person name="Sedaghat-Telgerd N."/>
            <person name="Lavrijssen B."/>
            <person name="Ohm R.A."/>
            <person name="Hendrickx P.M."/>
            <person name="Scholtmeijer K."/>
            <person name="Baars J.J.P."/>
            <person name="van Peer A."/>
        </authorList>
    </citation>
    <scope>NUCLEOTIDE SEQUENCE [LARGE SCALE GENOMIC DNA]</scope>
    <source>
        <strain evidence="4 5">H119_p4</strain>
    </source>
</reference>
<dbReference type="Proteomes" id="UP000629468">
    <property type="component" value="Unassembled WGS sequence"/>
</dbReference>
<dbReference type="PANTHER" id="PTHR48104">
    <property type="entry name" value="METACASPASE-4"/>
    <property type="match status" value="1"/>
</dbReference>
<dbReference type="Pfam" id="PF00656">
    <property type="entry name" value="Peptidase_C14"/>
    <property type="match status" value="1"/>
</dbReference>
<evidence type="ECO:0000313" key="5">
    <source>
        <dbReference type="Proteomes" id="UP000629468"/>
    </source>
</evidence>
<dbReference type="AlphaFoldDB" id="A0A8H7F391"/>
<protein>
    <recommendedName>
        <fullName evidence="3">Peptidase C14 caspase domain-containing protein</fullName>
    </recommendedName>
</protein>
<dbReference type="GO" id="GO:0006508">
    <property type="term" value="P:proteolysis"/>
    <property type="evidence" value="ECO:0007669"/>
    <property type="project" value="InterPro"/>
</dbReference>
<evidence type="ECO:0000256" key="2">
    <source>
        <dbReference type="SAM" id="MobiDB-lite"/>
    </source>
</evidence>
<organism evidence="4 5">
    <name type="scientific">Agaricus bisporus var. burnettii</name>
    <dbReference type="NCBI Taxonomy" id="192524"/>
    <lineage>
        <taxon>Eukaryota</taxon>
        <taxon>Fungi</taxon>
        <taxon>Dikarya</taxon>
        <taxon>Basidiomycota</taxon>
        <taxon>Agaricomycotina</taxon>
        <taxon>Agaricomycetes</taxon>
        <taxon>Agaricomycetidae</taxon>
        <taxon>Agaricales</taxon>
        <taxon>Agaricineae</taxon>
        <taxon>Agaricaceae</taxon>
        <taxon>Agaricus</taxon>
    </lineage>
</organism>
<dbReference type="GO" id="GO:0004197">
    <property type="term" value="F:cysteine-type endopeptidase activity"/>
    <property type="evidence" value="ECO:0007669"/>
    <property type="project" value="InterPro"/>
</dbReference>
<evidence type="ECO:0000313" key="4">
    <source>
        <dbReference type="EMBL" id="KAF7775884.1"/>
    </source>
</evidence>
<evidence type="ECO:0000256" key="1">
    <source>
        <dbReference type="ARBA" id="ARBA00009005"/>
    </source>
</evidence>